<feature type="region of interest" description="Disordered" evidence="1">
    <location>
        <begin position="1"/>
        <end position="31"/>
    </location>
</feature>
<evidence type="ECO:0000313" key="3">
    <source>
        <dbReference type="EnsemblMetazoa" id="XP_038056571.1"/>
    </source>
</evidence>
<keyword evidence="4" id="KW-1185">Reference proteome</keyword>
<dbReference type="RefSeq" id="XP_038056571.1">
    <property type="nucleotide sequence ID" value="XM_038200643.1"/>
</dbReference>
<organism evidence="3 4">
    <name type="scientific">Patiria miniata</name>
    <name type="common">Bat star</name>
    <name type="synonym">Asterina miniata</name>
    <dbReference type="NCBI Taxonomy" id="46514"/>
    <lineage>
        <taxon>Eukaryota</taxon>
        <taxon>Metazoa</taxon>
        <taxon>Echinodermata</taxon>
        <taxon>Eleutherozoa</taxon>
        <taxon>Asterozoa</taxon>
        <taxon>Asteroidea</taxon>
        <taxon>Valvatacea</taxon>
        <taxon>Valvatida</taxon>
        <taxon>Asterinidae</taxon>
        <taxon>Patiria</taxon>
    </lineage>
</organism>
<dbReference type="AlphaFoldDB" id="A0A913ZZS4"/>
<accession>A0A913ZZS4</accession>
<evidence type="ECO:0000259" key="2">
    <source>
        <dbReference type="Pfam" id="PF19712"/>
    </source>
</evidence>
<protein>
    <recommendedName>
        <fullName evidence="2">Acylglycerol kinase C-terminal domain-containing protein</fullName>
    </recommendedName>
</protein>
<reference evidence="3" key="1">
    <citation type="submission" date="2022-11" db="UniProtKB">
        <authorList>
            <consortium name="EnsemblMetazoa"/>
        </authorList>
    </citation>
    <scope>IDENTIFICATION</scope>
</reference>
<feature type="compositionally biased region" description="Acidic residues" evidence="1">
    <location>
        <begin position="18"/>
        <end position="31"/>
    </location>
</feature>
<name>A0A913ZZS4_PATMI</name>
<dbReference type="GeneID" id="119728412"/>
<proteinExistence type="predicted"/>
<dbReference type="InterPro" id="IPR045579">
    <property type="entry name" value="AGK_C"/>
</dbReference>
<feature type="domain" description="Acylglycerol kinase C-terminal" evidence="2">
    <location>
        <begin position="17"/>
        <end position="150"/>
    </location>
</feature>
<evidence type="ECO:0000256" key="1">
    <source>
        <dbReference type="SAM" id="MobiDB-lite"/>
    </source>
</evidence>
<dbReference type="Proteomes" id="UP000887568">
    <property type="component" value="Unplaced"/>
</dbReference>
<dbReference type="EnsemblMetazoa" id="XM_038200643.1">
    <property type="protein sequence ID" value="XP_038056571.1"/>
    <property type="gene ID" value="LOC119728412"/>
</dbReference>
<evidence type="ECO:0000313" key="4">
    <source>
        <dbReference type="Proteomes" id="UP000887568"/>
    </source>
</evidence>
<sequence length="155" mass="17457">MIWRSSPKEESKELGANADDETTEPEEEIEWTEDDLVTTELVVATGNTDEVKMSPRALRVQTGPAQLSRTGFVREGWRRASPSQDAASDDYKTQTAEVGEIKITPALKEGEEAWYSVDNERLEAQPITVQILPRKLQFFTDRQDRDTLIGGTQKT</sequence>
<feature type="compositionally biased region" description="Basic and acidic residues" evidence="1">
    <location>
        <begin position="1"/>
        <end position="13"/>
    </location>
</feature>
<dbReference type="Pfam" id="PF19712">
    <property type="entry name" value="AGK_C"/>
    <property type="match status" value="1"/>
</dbReference>
<dbReference type="OrthoDB" id="9979394at2759"/>